<dbReference type="Proteomes" id="UP000028980">
    <property type="component" value="Unassembled WGS sequence"/>
</dbReference>
<evidence type="ECO:0000313" key="3">
    <source>
        <dbReference type="EMBL" id="GAK77390.1"/>
    </source>
</evidence>
<dbReference type="InterPro" id="IPR000601">
    <property type="entry name" value="PKD_dom"/>
</dbReference>
<dbReference type="EMBL" id="BBLG01000008">
    <property type="protein sequence ID" value="GAK77390.1"/>
    <property type="molecule type" value="Genomic_DNA"/>
</dbReference>
<gene>
    <name evidence="3" type="ORF">JCM19296_2997</name>
</gene>
<dbReference type="SUPFAM" id="SSF75011">
    <property type="entry name" value="3-carboxy-cis,cis-mucoante lactonizing enzyme"/>
    <property type="match status" value="1"/>
</dbReference>
<dbReference type="Gene3D" id="2.60.40.10">
    <property type="entry name" value="Immunoglobulins"/>
    <property type="match status" value="1"/>
</dbReference>
<evidence type="ECO:0000313" key="4">
    <source>
        <dbReference type="Proteomes" id="UP000028980"/>
    </source>
</evidence>
<reference evidence="3 4" key="1">
    <citation type="journal article" date="2014" name="Genome Announc.">
        <title>Draft Genome Sequences of Marine Flavobacterium Nonlabens Strains NR17, NR24, NR27, NR32, NR33, and Ara13.</title>
        <authorList>
            <person name="Nakanishi M."/>
            <person name="Meirelles P."/>
            <person name="Suzuki R."/>
            <person name="Takatani N."/>
            <person name="Mino S."/>
            <person name="Suda W."/>
            <person name="Oshima K."/>
            <person name="Hattori M."/>
            <person name="Ohkuma M."/>
            <person name="Hosokawa M."/>
            <person name="Miyashita K."/>
            <person name="Thompson F.L."/>
            <person name="Niwa A."/>
            <person name="Sawabe T."/>
            <person name="Sawabe T."/>
        </authorList>
    </citation>
    <scope>NUCLEOTIDE SEQUENCE [LARGE SCALE GENOMIC DNA]</scope>
    <source>
        <strain evidence="4">JCM19296</strain>
    </source>
</reference>
<comment type="caution">
    <text evidence="3">The sequence shown here is derived from an EMBL/GenBank/DDBJ whole genome shotgun (WGS) entry which is preliminary data.</text>
</comment>
<feature type="signal peptide" evidence="1">
    <location>
        <begin position="1"/>
        <end position="23"/>
    </location>
</feature>
<dbReference type="AlphaFoldDB" id="A0A081DEP4"/>
<feature type="domain" description="PKD" evidence="2">
    <location>
        <begin position="411"/>
        <end position="474"/>
    </location>
</feature>
<dbReference type="Pfam" id="PF18911">
    <property type="entry name" value="PKD_4"/>
    <property type="match status" value="1"/>
</dbReference>
<dbReference type="PROSITE" id="PS50093">
    <property type="entry name" value="PKD"/>
    <property type="match status" value="1"/>
</dbReference>
<dbReference type="InterPro" id="IPR026341">
    <property type="entry name" value="T9SS_type_B"/>
</dbReference>
<organism evidence="3 4">
    <name type="scientific">Nonlabens ulvanivorans</name>
    <name type="common">Persicivirga ulvanivorans</name>
    <dbReference type="NCBI Taxonomy" id="906888"/>
    <lineage>
        <taxon>Bacteria</taxon>
        <taxon>Pseudomonadati</taxon>
        <taxon>Bacteroidota</taxon>
        <taxon>Flavobacteriia</taxon>
        <taxon>Flavobacteriales</taxon>
        <taxon>Flavobacteriaceae</taxon>
        <taxon>Nonlabens</taxon>
    </lineage>
</organism>
<dbReference type="SUPFAM" id="SSF49299">
    <property type="entry name" value="PKD domain"/>
    <property type="match status" value="1"/>
</dbReference>
<evidence type="ECO:0000259" key="2">
    <source>
        <dbReference type="PROSITE" id="PS50093"/>
    </source>
</evidence>
<accession>A0A081DEP4</accession>
<dbReference type="NCBIfam" id="TIGR04131">
    <property type="entry name" value="Bac_Flav_CTERM"/>
    <property type="match status" value="1"/>
</dbReference>
<keyword evidence="1" id="KW-0732">Signal</keyword>
<protein>
    <recommendedName>
        <fullName evidence="2">PKD domain-containing protein</fullName>
    </recommendedName>
</protein>
<name>A0A081DEP4_NONUL</name>
<proteinExistence type="predicted"/>
<dbReference type="InterPro" id="IPR035986">
    <property type="entry name" value="PKD_dom_sf"/>
</dbReference>
<dbReference type="InterPro" id="IPR013783">
    <property type="entry name" value="Ig-like_fold"/>
</dbReference>
<sequence>MKKNLLYICFLILSISSYSQNQANWWFFGNNAGLDFNTGTPIPNNLGQLSTNEGCASIADACGALLFYTDGITVWNQNHIVMPNGMNLLGDPSSSQSALIIPQPDTPDLYYIFTVGDFNPRNGLNYSVVDMTLNGGLGDIIPSQKNINLIADSTEKVAAAVTDNGDAWIVTYAEDVIGSGLFETFYAFKLTSSGMDLSATVTSTFNNVQADDRRGYLRISPDGSKIAIMTQLPVTPGIVGQTGRGAWLFDFDNSTGLVSNSVRLNFPLTHQAYGAEFSPDSRKIYVDINTQSNGNDGDRILLQYNLDAPNFEDNPLTIYSTDPTDFTDDVARGALQIGPDNKIYYSRKSTQWLSVINDPDQLGAASNFMFDGVQVATGTQVNEGLPPFYNAFFNPSFSFIEACETDASQFFADDIANCPGSSVIWDFGDPSSGLNNTSTLPDPTHIYNSAGTFNVTLSIDTIRGNYTTSKEITIVPQPVTNTVSDIIICDDMSNDGIATLDLVPIRSTVLGSQSITDFQVTIHETLTDAQNDFNALPDSYDAVSGTYYARLDSSVSNGCYAITAFDIIINPLPIINNIDDLYLCDIGNDNVENFDLNIAGLQALGTQDPIVFDISYHNSMGDAMSNSNSISSFYDNNTINESIWLRIENVNNTNCYAIDIFTINLIQQPEINILNDYELCDDESNDGIENFDLSTMDAQVLGNQPSTFVISYHNSMMEAEQNINALPNNIDSGTTMIWARLENNQQQVCYTIEPLQITVFPHPVVDLPENITKCVDDVVTIAATPGFNQYSWDSGETTRSINVQAAGNYTVTVTDDNGCTDTETITVSNYETTVITNIEVRQFTLRDNRLEVSVTGSGPWEYSIDNFFYQSSPVFANLLPGYYDVYVRSLNGCDQVTAPATIIAAPNFFTPNQDGFHDYWQVIAIETEPDAQIFIFDRFGKLLKQLSPTGIGWDGTYNGNPMPSTDYWFKVVLNDGQSFRGHFSLKR</sequence>
<dbReference type="Pfam" id="PF13585">
    <property type="entry name" value="CHU_C"/>
    <property type="match status" value="1"/>
</dbReference>
<feature type="chain" id="PRO_5001756654" description="PKD domain-containing protein" evidence="1">
    <location>
        <begin position="24"/>
        <end position="987"/>
    </location>
</feature>
<dbReference type="CDD" id="cd00146">
    <property type="entry name" value="PKD"/>
    <property type="match status" value="2"/>
</dbReference>
<evidence type="ECO:0000256" key="1">
    <source>
        <dbReference type="SAM" id="SignalP"/>
    </source>
</evidence>